<keyword evidence="8" id="KW-0479">Metal-binding</keyword>
<keyword evidence="8" id="KW-0963">Cytoplasm</keyword>
<keyword evidence="3 8" id="KW-0507">mRNA processing</keyword>
<dbReference type="RefSeq" id="WP_126465476.1">
    <property type="nucleotide sequence ID" value="NZ_JAUSWF010000001.1"/>
</dbReference>
<feature type="domain" description="DRBM" evidence="9">
    <location>
        <begin position="149"/>
        <end position="221"/>
    </location>
</feature>
<feature type="domain" description="RNase III" evidence="10">
    <location>
        <begin position="3"/>
        <end position="126"/>
    </location>
</feature>
<dbReference type="GO" id="GO:0010468">
    <property type="term" value="P:regulation of gene expression"/>
    <property type="evidence" value="ECO:0007669"/>
    <property type="project" value="TreeGrafter"/>
</dbReference>
<keyword evidence="8" id="KW-0819">tRNA processing</keyword>
<dbReference type="InterPro" id="IPR000999">
    <property type="entry name" value="RNase_III_dom"/>
</dbReference>
<dbReference type="HAMAP" id="MF_00104">
    <property type="entry name" value="RNase_III"/>
    <property type="match status" value="1"/>
</dbReference>
<evidence type="ECO:0000259" key="9">
    <source>
        <dbReference type="PROSITE" id="PS50137"/>
    </source>
</evidence>
<evidence type="ECO:0000256" key="5">
    <source>
        <dbReference type="ARBA" id="ARBA00022759"/>
    </source>
</evidence>
<evidence type="ECO:0000256" key="1">
    <source>
        <dbReference type="ARBA" id="ARBA00000109"/>
    </source>
</evidence>
<comment type="function">
    <text evidence="8">Digests double-stranded RNA. Involved in the processing of primary rRNA transcript to yield the immediate precursors to the large and small rRNAs (23S and 16S). Processes some mRNAs, and tRNAs when they are encoded in the rRNA operon. Processes pre-crRNA and tracrRNA of type II CRISPR loci if present in the organism.</text>
</comment>
<dbReference type="PANTHER" id="PTHR11207:SF0">
    <property type="entry name" value="RIBONUCLEASE 3"/>
    <property type="match status" value="1"/>
</dbReference>
<accession>A0A448V208</accession>
<keyword evidence="7 8" id="KW-0694">RNA-binding</keyword>
<name>A0A448V208_9FIRM</name>
<comment type="catalytic activity">
    <reaction evidence="1 8">
        <text>Endonucleolytic cleavage to 5'-phosphomonoester.</text>
        <dbReference type="EC" id="3.1.26.3"/>
    </reaction>
</comment>
<sequence>MKYEEVEQILGVTFSDKALLDAAFTHRSYAATHDAPSYDRLEFLGDGVLDSIVCAYLFDLDGGDEGRLTTLKCRIVCADSLYRAAKSIHLERFVRVSAQVATDGLFTWPLDDVYEAVVGAIYLDRGYEETKRFVERTLLRDRREFALKSYKSLLQERMQRLYKENVVGYETERDDMKKGGIAGRFVSRVMICGKTVARGSGRNKRAAETQAAKRYLEGLLGPEI</sequence>
<keyword evidence="6 8" id="KW-0378">Hydrolase</keyword>
<comment type="subcellular location">
    <subcellularLocation>
        <location evidence="8">Cytoplasm</location>
    </subcellularLocation>
</comment>
<dbReference type="InterPro" id="IPR036389">
    <property type="entry name" value="RNase_III_sf"/>
</dbReference>
<proteinExistence type="inferred from homology"/>
<dbReference type="SUPFAM" id="SSF69065">
    <property type="entry name" value="RNase III domain-like"/>
    <property type="match status" value="1"/>
</dbReference>
<dbReference type="OrthoDB" id="9805026at2"/>
<dbReference type="Pfam" id="PF14622">
    <property type="entry name" value="Ribonucleas_3_3"/>
    <property type="match status" value="1"/>
</dbReference>
<dbReference type="GO" id="GO:0046872">
    <property type="term" value="F:metal ion binding"/>
    <property type="evidence" value="ECO:0007669"/>
    <property type="project" value="UniProtKB-KW"/>
</dbReference>
<dbReference type="Gene3D" id="1.10.1520.10">
    <property type="entry name" value="Ribonuclease III domain"/>
    <property type="match status" value="1"/>
</dbReference>
<keyword evidence="8" id="KW-0699">rRNA-binding</keyword>
<dbReference type="PROSITE" id="PS50142">
    <property type="entry name" value="RNASE_3_2"/>
    <property type="match status" value="1"/>
</dbReference>
<dbReference type="GO" id="GO:0004525">
    <property type="term" value="F:ribonuclease III activity"/>
    <property type="evidence" value="ECO:0007669"/>
    <property type="project" value="UniProtKB-UniRule"/>
</dbReference>
<keyword evidence="8" id="KW-0460">Magnesium</keyword>
<evidence type="ECO:0000256" key="3">
    <source>
        <dbReference type="ARBA" id="ARBA00022664"/>
    </source>
</evidence>
<evidence type="ECO:0000313" key="12">
    <source>
        <dbReference type="Proteomes" id="UP000269544"/>
    </source>
</evidence>
<dbReference type="SUPFAM" id="SSF54768">
    <property type="entry name" value="dsRNA-binding domain-like"/>
    <property type="match status" value="1"/>
</dbReference>
<dbReference type="SMART" id="SM00535">
    <property type="entry name" value="RIBOc"/>
    <property type="match status" value="1"/>
</dbReference>
<dbReference type="GO" id="GO:0008033">
    <property type="term" value="P:tRNA processing"/>
    <property type="evidence" value="ECO:0007669"/>
    <property type="project" value="UniProtKB-KW"/>
</dbReference>
<comment type="similarity">
    <text evidence="2">Belongs to the ribonuclease III family.</text>
</comment>
<dbReference type="Proteomes" id="UP000269544">
    <property type="component" value="Chromosome"/>
</dbReference>
<dbReference type="GO" id="GO:0005737">
    <property type="term" value="C:cytoplasm"/>
    <property type="evidence" value="ECO:0007669"/>
    <property type="project" value="UniProtKB-SubCell"/>
</dbReference>
<dbReference type="InterPro" id="IPR011907">
    <property type="entry name" value="RNase_III"/>
</dbReference>
<keyword evidence="5 8" id="KW-0255">Endonuclease</keyword>
<feature type="binding site" evidence="8">
    <location>
        <position position="112"/>
    </location>
    <ligand>
        <name>Mg(2+)</name>
        <dbReference type="ChEBI" id="CHEBI:18420"/>
    </ligand>
</feature>
<feature type="binding site" evidence="8">
    <location>
        <position position="115"/>
    </location>
    <ligand>
        <name>Mg(2+)</name>
        <dbReference type="ChEBI" id="CHEBI:18420"/>
    </ligand>
</feature>
<feature type="active site" evidence="8">
    <location>
        <position position="115"/>
    </location>
</feature>
<dbReference type="PROSITE" id="PS00517">
    <property type="entry name" value="RNASE_3_1"/>
    <property type="match status" value="1"/>
</dbReference>
<dbReference type="GO" id="GO:0006364">
    <property type="term" value="P:rRNA processing"/>
    <property type="evidence" value="ECO:0007669"/>
    <property type="project" value="UniProtKB-UniRule"/>
</dbReference>
<protein>
    <recommendedName>
        <fullName evidence="8">Ribonuclease 3</fullName>
        <ecNumber evidence="8">3.1.26.3</ecNumber>
    </recommendedName>
    <alternativeName>
        <fullName evidence="8">Ribonuclease III</fullName>
        <shortName evidence="8">RNase III</shortName>
    </alternativeName>
</protein>
<evidence type="ECO:0000259" key="10">
    <source>
        <dbReference type="PROSITE" id="PS50142"/>
    </source>
</evidence>
<dbReference type="EMBL" id="LR134523">
    <property type="protein sequence ID" value="VEJ35714.1"/>
    <property type="molecule type" value="Genomic_DNA"/>
</dbReference>
<dbReference type="SMART" id="SM00358">
    <property type="entry name" value="DSRM"/>
    <property type="match status" value="1"/>
</dbReference>
<organism evidence="11 12">
    <name type="scientific">Aedoeadaptatus ivorii</name>
    <dbReference type="NCBI Taxonomy" id="54006"/>
    <lineage>
        <taxon>Bacteria</taxon>
        <taxon>Bacillati</taxon>
        <taxon>Bacillota</taxon>
        <taxon>Tissierellia</taxon>
        <taxon>Tissierellales</taxon>
        <taxon>Peptoniphilaceae</taxon>
        <taxon>Aedoeadaptatus</taxon>
    </lineage>
</organism>
<comment type="subunit">
    <text evidence="8">Homodimer.</text>
</comment>
<dbReference type="GO" id="GO:0019843">
    <property type="term" value="F:rRNA binding"/>
    <property type="evidence" value="ECO:0007669"/>
    <property type="project" value="UniProtKB-KW"/>
</dbReference>
<feature type="active site" evidence="8">
    <location>
        <position position="46"/>
    </location>
</feature>
<dbReference type="InterPro" id="IPR014720">
    <property type="entry name" value="dsRBD_dom"/>
</dbReference>
<evidence type="ECO:0000256" key="6">
    <source>
        <dbReference type="ARBA" id="ARBA00022801"/>
    </source>
</evidence>
<keyword evidence="4 8" id="KW-0540">Nuclease</keyword>
<evidence type="ECO:0000313" key="11">
    <source>
        <dbReference type="EMBL" id="VEJ35714.1"/>
    </source>
</evidence>
<dbReference type="GO" id="GO:0006397">
    <property type="term" value="P:mRNA processing"/>
    <property type="evidence" value="ECO:0007669"/>
    <property type="project" value="UniProtKB-UniRule"/>
</dbReference>
<dbReference type="GO" id="GO:0003725">
    <property type="term" value="F:double-stranded RNA binding"/>
    <property type="evidence" value="ECO:0007669"/>
    <property type="project" value="TreeGrafter"/>
</dbReference>
<evidence type="ECO:0000256" key="2">
    <source>
        <dbReference type="ARBA" id="ARBA00010183"/>
    </source>
</evidence>
<dbReference type="EC" id="3.1.26.3" evidence="8"/>
<evidence type="ECO:0000256" key="4">
    <source>
        <dbReference type="ARBA" id="ARBA00022722"/>
    </source>
</evidence>
<dbReference type="PANTHER" id="PTHR11207">
    <property type="entry name" value="RIBONUCLEASE III"/>
    <property type="match status" value="1"/>
</dbReference>
<feature type="binding site" evidence="8">
    <location>
        <position position="42"/>
    </location>
    <ligand>
        <name>Mg(2+)</name>
        <dbReference type="ChEBI" id="CHEBI:18420"/>
    </ligand>
</feature>
<keyword evidence="8" id="KW-0698">rRNA processing</keyword>
<comment type="cofactor">
    <cofactor evidence="8">
        <name>Mg(2+)</name>
        <dbReference type="ChEBI" id="CHEBI:18420"/>
    </cofactor>
</comment>
<dbReference type="Gene3D" id="3.30.160.20">
    <property type="match status" value="1"/>
</dbReference>
<dbReference type="CDD" id="cd00593">
    <property type="entry name" value="RIBOc"/>
    <property type="match status" value="1"/>
</dbReference>
<dbReference type="PROSITE" id="PS50137">
    <property type="entry name" value="DS_RBD"/>
    <property type="match status" value="1"/>
</dbReference>
<evidence type="ECO:0000256" key="8">
    <source>
        <dbReference type="HAMAP-Rule" id="MF_00104"/>
    </source>
</evidence>
<evidence type="ECO:0000256" key="7">
    <source>
        <dbReference type="ARBA" id="ARBA00022884"/>
    </source>
</evidence>
<reference evidence="11 12" key="1">
    <citation type="submission" date="2018-12" db="EMBL/GenBank/DDBJ databases">
        <authorList>
            <consortium name="Pathogen Informatics"/>
        </authorList>
    </citation>
    <scope>NUCLEOTIDE SEQUENCE [LARGE SCALE GENOMIC DNA]</scope>
    <source>
        <strain evidence="11 12">NCTC13079</strain>
    </source>
</reference>
<keyword evidence="12" id="KW-1185">Reference proteome</keyword>
<dbReference type="Pfam" id="PF00035">
    <property type="entry name" value="dsrm"/>
    <property type="match status" value="1"/>
</dbReference>
<gene>
    <name evidence="8 11" type="primary">rnc</name>
    <name evidence="11" type="ORF">NCTC13079_00877</name>
</gene>
<dbReference type="KEGG" id="piv:NCTC13079_00877"/>
<dbReference type="AlphaFoldDB" id="A0A448V208"/>